<name>A0AAQ3XE41_PASNO</name>
<dbReference type="AlphaFoldDB" id="A0AAQ3XE41"/>
<dbReference type="EMBL" id="CP144753">
    <property type="protein sequence ID" value="WVZ94481.1"/>
    <property type="molecule type" value="Genomic_DNA"/>
</dbReference>
<protein>
    <submittedName>
        <fullName evidence="1">Uncharacterized protein</fullName>
    </submittedName>
</protein>
<keyword evidence="2" id="KW-1185">Reference proteome</keyword>
<proteinExistence type="predicted"/>
<evidence type="ECO:0000313" key="2">
    <source>
        <dbReference type="Proteomes" id="UP001341281"/>
    </source>
</evidence>
<dbReference type="Proteomes" id="UP001341281">
    <property type="component" value="Chromosome 09"/>
</dbReference>
<organism evidence="1 2">
    <name type="scientific">Paspalum notatum var. saurae</name>
    <dbReference type="NCBI Taxonomy" id="547442"/>
    <lineage>
        <taxon>Eukaryota</taxon>
        <taxon>Viridiplantae</taxon>
        <taxon>Streptophyta</taxon>
        <taxon>Embryophyta</taxon>
        <taxon>Tracheophyta</taxon>
        <taxon>Spermatophyta</taxon>
        <taxon>Magnoliopsida</taxon>
        <taxon>Liliopsida</taxon>
        <taxon>Poales</taxon>
        <taxon>Poaceae</taxon>
        <taxon>PACMAD clade</taxon>
        <taxon>Panicoideae</taxon>
        <taxon>Andropogonodae</taxon>
        <taxon>Paspaleae</taxon>
        <taxon>Paspalinae</taxon>
        <taxon>Paspalum</taxon>
    </lineage>
</organism>
<accession>A0AAQ3XE41</accession>
<evidence type="ECO:0000313" key="1">
    <source>
        <dbReference type="EMBL" id="WVZ94481.1"/>
    </source>
</evidence>
<sequence>MTKTYQIRASPSFANTATKLNICPRHKAFSIQDSDLEHTVGPGAQPQPEVEVTWRSRVGGQLLAKPRTLVWWKLGVADVCSSEKACG</sequence>
<gene>
    <name evidence="1" type="ORF">U9M48_040368</name>
</gene>
<reference evidence="1 2" key="1">
    <citation type="submission" date="2024-02" db="EMBL/GenBank/DDBJ databases">
        <title>High-quality chromosome-scale genome assembly of Pensacola bahiagrass (Paspalum notatum Flugge var. saurae).</title>
        <authorList>
            <person name="Vega J.M."/>
            <person name="Podio M."/>
            <person name="Orjuela J."/>
            <person name="Siena L.A."/>
            <person name="Pessino S.C."/>
            <person name="Combes M.C."/>
            <person name="Mariac C."/>
            <person name="Albertini E."/>
            <person name="Pupilli F."/>
            <person name="Ortiz J.P.A."/>
            <person name="Leblanc O."/>
        </authorList>
    </citation>
    <scope>NUCLEOTIDE SEQUENCE [LARGE SCALE GENOMIC DNA]</scope>
    <source>
        <strain evidence="1">R1</strain>
        <tissue evidence="1">Leaf</tissue>
    </source>
</reference>